<dbReference type="OrthoDB" id="5778525at2759"/>
<accession>W6MKY9</accession>
<dbReference type="PANTHER" id="PTHR10328">
    <property type="entry name" value="PROTEIN MAX MYC-ASSOCIATED FACTOR X"/>
    <property type="match status" value="1"/>
</dbReference>
<dbReference type="STRING" id="1382522.W6MKY9"/>
<dbReference type="PANTHER" id="PTHR10328:SF11">
    <property type="entry name" value="MAX-LIKE PROTEIN X"/>
    <property type="match status" value="1"/>
</dbReference>
<dbReference type="Gene3D" id="4.10.280.10">
    <property type="entry name" value="Helix-loop-helix DNA-binding domain"/>
    <property type="match status" value="1"/>
</dbReference>
<feature type="domain" description="BHLH" evidence="4">
    <location>
        <begin position="24"/>
        <end position="76"/>
    </location>
</feature>
<dbReference type="GO" id="GO:0090575">
    <property type="term" value="C:RNA polymerase II transcription regulator complex"/>
    <property type="evidence" value="ECO:0007669"/>
    <property type="project" value="TreeGrafter"/>
</dbReference>
<keyword evidence="6" id="KW-1185">Reference proteome</keyword>
<feature type="region of interest" description="Disordered" evidence="3">
    <location>
        <begin position="1"/>
        <end position="36"/>
    </location>
</feature>
<sequence>MPQDSDQSQSPEGTGSNSHLTAEQKKLHHLQSEHKRREQIRATYDQLVSLVPSLKPSENRSELAVLSKSTDYIRLLRKENQELLALAKERNINIPEELLAKIRNPTPQ</sequence>
<dbReference type="GO" id="GO:0003700">
    <property type="term" value="F:DNA-binding transcription factor activity"/>
    <property type="evidence" value="ECO:0007669"/>
    <property type="project" value="TreeGrafter"/>
</dbReference>
<name>W6MKY9_9ASCO</name>
<evidence type="ECO:0000256" key="1">
    <source>
        <dbReference type="ARBA" id="ARBA00023125"/>
    </source>
</evidence>
<dbReference type="EMBL" id="HG793126">
    <property type="protein sequence ID" value="CDK25442.1"/>
    <property type="molecule type" value="Genomic_DNA"/>
</dbReference>
<proteinExistence type="predicted"/>
<reference evidence="5" key="1">
    <citation type="submission" date="2013-12" db="EMBL/GenBank/DDBJ databases">
        <authorList>
            <person name="Genoscope - CEA"/>
        </authorList>
    </citation>
    <scope>NUCLEOTIDE SEQUENCE</scope>
    <source>
        <strain evidence="5">CBS 1993</strain>
    </source>
</reference>
<dbReference type="Proteomes" id="UP000019384">
    <property type="component" value="Unassembled WGS sequence"/>
</dbReference>
<dbReference type="GO" id="GO:0003677">
    <property type="term" value="F:DNA binding"/>
    <property type="evidence" value="ECO:0007669"/>
    <property type="project" value="UniProtKB-KW"/>
</dbReference>
<dbReference type="GO" id="GO:0045944">
    <property type="term" value="P:positive regulation of transcription by RNA polymerase II"/>
    <property type="evidence" value="ECO:0007669"/>
    <property type="project" value="TreeGrafter"/>
</dbReference>
<feature type="compositionally biased region" description="Polar residues" evidence="3">
    <location>
        <begin position="1"/>
        <end position="21"/>
    </location>
</feature>
<dbReference type="HOGENOM" id="CLU_126658_2_0_1"/>
<feature type="compositionally biased region" description="Basic and acidic residues" evidence="3">
    <location>
        <begin position="22"/>
        <end position="36"/>
    </location>
</feature>
<gene>
    <name evidence="5" type="ORF">KUCA_T00001412001</name>
</gene>
<dbReference type="InterPro" id="IPR011598">
    <property type="entry name" value="bHLH_dom"/>
</dbReference>
<dbReference type="AlphaFoldDB" id="W6MKY9"/>
<organism evidence="5 6">
    <name type="scientific">Kuraishia capsulata CBS 1993</name>
    <dbReference type="NCBI Taxonomy" id="1382522"/>
    <lineage>
        <taxon>Eukaryota</taxon>
        <taxon>Fungi</taxon>
        <taxon>Dikarya</taxon>
        <taxon>Ascomycota</taxon>
        <taxon>Saccharomycotina</taxon>
        <taxon>Pichiomycetes</taxon>
        <taxon>Pichiales</taxon>
        <taxon>Pichiaceae</taxon>
        <taxon>Kuraishia</taxon>
    </lineage>
</organism>
<evidence type="ECO:0000259" key="4">
    <source>
        <dbReference type="PROSITE" id="PS50888"/>
    </source>
</evidence>
<dbReference type="GeneID" id="34518842"/>
<keyword evidence="1" id="KW-0238">DNA-binding</keyword>
<evidence type="ECO:0000256" key="2">
    <source>
        <dbReference type="ARBA" id="ARBA00023242"/>
    </source>
</evidence>
<protein>
    <recommendedName>
        <fullName evidence="4">BHLH domain-containing protein</fullName>
    </recommendedName>
</protein>
<evidence type="ECO:0000313" key="5">
    <source>
        <dbReference type="EMBL" id="CDK25442.1"/>
    </source>
</evidence>
<dbReference type="InterPro" id="IPR036638">
    <property type="entry name" value="HLH_DNA-bd_sf"/>
</dbReference>
<dbReference type="RefSeq" id="XP_022457454.1">
    <property type="nucleotide sequence ID" value="XM_022603588.1"/>
</dbReference>
<dbReference type="SMART" id="SM00353">
    <property type="entry name" value="HLH"/>
    <property type="match status" value="1"/>
</dbReference>
<dbReference type="InterPro" id="IPR057072">
    <property type="entry name" value="bHLH_INO4"/>
</dbReference>
<reference evidence="5" key="2">
    <citation type="submission" date="2014-02" db="EMBL/GenBank/DDBJ databases">
        <title>Complete DNA sequence of /Kuraishia capsulata/ illustrates novel genomic features among budding yeasts (/Saccharomycotina/).</title>
        <authorList>
            <person name="Morales L."/>
            <person name="Noel B."/>
            <person name="Porcel B."/>
            <person name="Marcet-Houben M."/>
            <person name="Hullo M-F."/>
            <person name="Sacerdot C."/>
            <person name="Tekaia F."/>
            <person name="Leh-Louis V."/>
            <person name="Despons L."/>
            <person name="Khanna V."/>
            <person name="Aury J-M."/>
            <person name="Barbe V."/>
            <person name="Couloux A."/>
            <person name="Labadie K."/>
            <person name="Pelletier E."/>
            <person name="Souciet J-L."/>
            <person name="Boekhout T."/>
            <person name="Gabaldon T."/>
            <person name="Wincker P."/>
            <person name="Dujon B."/>
        </authorList>
    </citation>
    <scope>NUCLEOTIDE SEQUENCE</scope>
    <source>
        <strain evidence="5">CBS 1993</strain>
    </source>
</reference>
<dbReference type="GO" id="GO:0046983">
    <property type="term" value="F:protein dimerization activity"/>
    <property type="evidence" value="ECO:0007669"/>
    <property type="project" value="InterPro"/>
</dbReference>
<evidence type="ECO:0000313" key="6">
    <source>
        <dbReference type="Proteomes" id="UP000019384"/>
    </source>
</evidence>
<keyword evidence="2" id="KW-0539">Nucleus</keyword>
<dbReference type="SUPFAM" id="SSF47459">
    <property type="entry name" value="HLH, helix-loop-helix DNA-binding domain"/>
    <property type="match status" value="1"/>
</dbReference>
<dbReference type="Pfam" id="PF23181">
    <property type="entry name" value="bHLH_INO4"/>
    <property type="match status" value="1"/>
</dbReference>
<evidence type="ECO:0000256" key="3">
    <source>
        <dbReference type="SAM" id="MobiDB-lite"/>
    </source>
</evidence>
<dbReference type="PROSITE" id="PS50888">
    <property type="entry name" value="BHLH"/>
    <property type="match status" value="1"/>
</dbReference>